<gene>
    <name evidence="1" type="ordered locus">Fraau_0045</name>
</gene>
<sequence>MASRGSAARVGHDIHVQVLLDGAVMSGAASTQAPGAMMVCSLVITDTCGDMQRIPSRKPWQQVCSSFGPWPDA</sequence>
<dbReference type="Proteomes" id="UP000005234">
    <property type="component" value="Chromosome"/>
</dbReference>
<dbReference type="EMBL" id="CP003350">
    <property type="protein sequence ID" value="AFC84551.1"/>
    <property type="molecule type" value="Genomic_DNA"/>
</dbReference>
<reference evidence="1" key="1">
    <citation type="submission" date="2012-02" db="EMBL/GenBank/DDBJ databases">
        <title>The complete genome of Frateuria aurantia DSM 6220.</title>
        <authorList>
            <consortium name="US DOE Joint Genome Institute (JGI-PGF)"/>
            <person name="Lucas S."/>
            <person name="Copeland A."/>
            <person name="Lapidus A."/>
            <person name="Glavina del Rio T."/>
            <person name="Dalin E."/>
            <person name="Tice H."/>
            <person name="Bruce D."/>
            <person name="Goodwin L."/>
            <person name="Pitluck S."/>
            <person name="Peters L."/>
            <person name="Ovchinnikova G."/>
            <person name="Teshima H."/>
            <person name="Kyrpides N."/>
            <person name="Mavromatis K."/>
            <person name="Ivanova N."/>
            <person name="Brettin T."/>
            <person name="Detter J.C."/>
            <person name="Han C."/>
            <person name="Larimer F."/>
            <person name="Land M."/>
            <person name="Hauser L."/>
            <person name="Markowitz V."/>
            <person name="Cheng J.-F."/>
            <person name="Hugenholtz P."/>
            <person name="Woyke T."/>
            <person name="Wu D."/>
            <person name="Brambilla E."/>
            <person name="Klenk H.-P."/>
            <person name="Eisen J.A."/>
        </authorList>
    </citation>
    <scope>NUCLEOTIDE SEQUENCE</scope>
    <source>
        <strain evidence="1">DSM 6220</strain>
    </source>
</reference>
<keyword evidence="2" id="KW-1185">Reference proteome</keyword>
<accession>H8KZ60</accession>
<dbReference type="KEGG" id="fau:Fraau_0045"/>
<proteinExistence type="predicted"/>
<protein>
    <submittedName>
        <fullName evidence="1">Uncharacterized protein</fullName>
    </submittedName>
</protein>
<organism evidence="1 2">
    <name type="scientific">Frateuria aurantia (strain ATCC 33424 / DSM 6220 / KCTC 2777 / LMG 1558 / NBRC 3245 / NCIMB 13370)</name>
    <name type="common">Acetobacter aurantius</name>
    <dbReference type="NCBI Taxonomy" id="767434"/>
    <lineage>
        <taxon>Bacteria</taxon>
        <taxon>Pseudomonadati</taxon>
        <taxon>Pseudomonadota</taxon>
        <taxon>Gammaproteobacteria</taxon>
        <taxon>Lysobacterales</taxon>
        <taxon>Rhodanobacteraceae</taxon>
        <taxon>Frateuria</taxon>
    </lineage>
</organism>
<name>H8KZ60_FRAAD</name>
<dbReference type="AlphaFoldDB" id="H8KZ60"/>
<evidence type="ECO:0000313" key="2">
    <source>
        <dbReference type="Proteomes" id="UP000005234"/>
    </source>
</evidence>
<dbReference type="HOGENOM" id="CLU_2699310_0_0_6"/>
<evidence type="ECO:0000313" key="1">
    <source>
        <dbReference type="EMBL" id="AFC84551.1"/>
    </source>
</evidence>